<protein>
    <submittedName>
        <fullName evidence="1">Uncharacterized protein</fullName>
    </submittedName>
</protein>
<sequence length="52" mass="5906">MKMAQQPKKRRVWTKMAAPLGCGRRWWRRWCACCGTRRTARCCPGAGTPAPA</sequence>
<dbReference type="AlphaFoldDB" id="A0A0A9C2R0"/>
<reference evidence="1" key="2">
    <citation type="journal article" date="2015" name="Data Brief">
        <title>Shoot transcriptome of the giant reed, Arundo donax.</title>
        <authorList>
            <person name="Barrero R.A."/>
            <person name="Guerrero F.D."/>
            <person name="Moolhuijzen P."/>
            <person name="Goolsby J.A."/>
            <person name="Tidwell J."/>
            <person name="Bellgard S.E."/>
            <person name="Bellgard M.I."/>
        </authorList>
    </citation>
    <scope>NUCLEOTIDE SEQUENCE</scope>
    <source>
        <tissue evidence="1">Shoot tissue taken approximately 20 cm above the soil surface</tissue>
    </source>
</reference>
<organism evidence="1">
    <name type="scientific">Arundo donax</name>
    <name type="common">Giant reed</name>
    <name type="synonym">Donax arundinaceus</name>
    <dbReference type="NCBI Taxonomy" id="35708"/>
    <lineage>
        <taxon>Eukaryota</taxon>
        <taxon>Viridiplantae</taxon>
        <taxon>Streptophyta</taxon>
        <taxon>Embryophyta</taxon>
        <taxon>Tracheophyta</taxon>
        <taxon>Spermatophyta</taxon>
        <taxon>Magnoliopsida</taxon>
        <taxon>Liliopsida</taxon>
        <taxon>Poales</taxon>
        <taxon>Poaceae</taxon>
        <taxon>PACMAD clade</taxon>
        <taxon>Arundinoideae</taxon>
        <taxon>Arundineae</taxon>
        <taxon>Arundo</taxon>
    </lineage>
</organism>
<dbReference type="EMBL" id="GBRH01229147">
    <property type="protein sequence ID" value="JAD68748.1"/>
    <property type="molecule type" value="Transcribed_RNA"/>
</dbReference>
<evidence type="ECO:0000313" key="1">
    <source>
        <dbReference type="EMBL" id="JAD68748.1"/>
    </source>
</evidence>
<reference evidence="1" key="1">
    <citation type="submission" date="2014-09" db="EMBL/GenBank/DDBJ databases">
        <authorList>
            <person name="Magalhaes I.L.F."/>
            <person name="Oliveira U."/>
            <person name="Santos F.R."/>
            <person name="Vidigal T.H.D.A."/>
            <person name="Brescovit A.D."/>
            <person name="Santos A.J."/>
        </authorList>
    </citation>
    <scope>NUCLEOTIDE SEQUENCE</scope>
    <source>
        <tissue evidence="1">Shoot tissue taken approximately 20 cm above the soil surface</tissue>
    </source>
</reference>
<accession>A0A0A9C2R0</accession>
<name>A0A0A9C2R0_ARUDO</name>
<proteinExistence type="predicted"/>